<dbReference type="AlphaFoldDB" id="A0A0G0VNQ3"/>
<dbReference type="Proteomes" id="UP000033903">
    <property type="component" value="Unassembled WGS sequence"/>
</dbReference>
<name>A0A0G0VNQ3_9BACT</name>
<evidence type="ECO:0000313" key="2">
    <source>
        <dbReference type="Proteomes" id="UP000033903"/>
    </source>
</evidence>
<feature type="non-terminal residue" evidence="1">
    <location>
        <position position="1"/>
    </location>
</feature>
<evidence type="ECO:0000313" key="1">
    <source>
        <dbReference type="EMBL" id="KKS01282.1"/>
    </source>
</evidence>
<proteinExistence type="predicted"/>
<organism evidence="1 2">
    <name type="scientific">Candidatus Yanofskybacteria bacterium GW2011_GWA2_41_22</name>
    <dbReference type="NCBI Taxonomy" id="1619023"/>
    <lineage>
        <taxon>Bacteria</taxon>
        <taxon>Candidatus Yanofskyibacteriota</taxon>
    </lineage>
</organism>
<reference evidence="1 2" key="1">
    <citation type="journal article" date="2015" name="Nature">
        <title>rRNA introns, odd ribosomes, and small enigmatic genomes across a large radiation of phyla.</title>
        <authorList>
            <person name="Brown C.T."/>
            <person name="Hug L.A."/>
            <person name="Thomas B.C."/>
            <person name="Sharon I."/>
            <person name="Castelle C.J."/>
            <person name="Singh A."/>
            <person name="Wilkins M.J."/>
            <person name="Williams K.H."/>
            <person name="Banfield J.F."/>
        </authorList>
    </citation>
    <scope>NUCLEOTIDE SEQUENCE [LARGE SCALE GENOMIC DNA]</scope>
</reference>
<gene>
    <name evidence="1" type="ORF">UU54_C0007G0001</name>
</gene>
<accession>A0A0G0VNQ3</accession>
<sequence length="66" mass="7228">VGAVFVEATGTAIGFGCVNELVGFKLVLADSAWAKTLILPKIRPIANTDAVNKNKIFFIYFYYTLL</sequence>
<protein>
    <submittedName>
        <fullName evidence="1">Uncharacterized protein</fullName>
    </submittedName>
</protein>
<comment type="caution">
    <text evidence="1">The sequence shown here is derived from an EMBL/GenBank/DDBJ whole genome shotgun (WGS) entry which is preliminary data.</text>
</comment>
<dbReference type="EMBL" id="LCBA01000007">
    <property type="protein sequence ID" value="KKS01282.1"/>
    <property type="molecule type" value="Genomic_DNA"/>
</dbReference>